<dbReference type="CTD" id="555926"/>
<dbReference type="InterPro" id="IPR005654">
    <property type="entry name" value="ATPase_AFG1-like"/>
</dbReference>
<reference evidence="6" key="1">
    <citation type="submission" date="2025-08" db="UniProtKB">
        <authorList>
            <consortium name="RefSeq"/>
        </authorList>
    </citation>
    <scope>IDENTIFICATION</scope>
</reference>
<gene>
    <name evidence="6" type="primary">afg1lb</name>
</gene>
<evidence type="ECO:0000313" key="5">
    <source>
        <dbReference type="Proteomes" id="UP000515152"/>
    </source>
</evidence>
<dbReference type="KEGG" id="char:105904188"/>
<dbReference type="GeneID" id="105904188"/>
<keyword evidence="3" id="KW-0067">ATP-binding</keyword>
<dbReference type="AlphaFoldDB" id="A0A6P8GCE2"/>
<keyword evidence="2" id="KW-0547">Nucleotide-binding</keyword>
<dbReference type="Gene3D" id="3.40.50.300">
    <property type="entry name" value="P-loop containing nucleotide triphosphate hydrolases"/>
    <property type="match status" value="1"/>
</dbReference>
<dbReference type="PANTHER" id="PTHR12169">
    <property type="entry name" value="ATPASE N2B"/>
    <property type="match status" value="1"/>
</dbReference>
<dbReference type="GO" id="GO:0005739">
    <property type="term" value="C:mitochondrion"/>
    <property type="evidence" value="ECO:0007669"/>
    <property type="project" value="TreeGrafter"/>
</dbReference>
<sequence length="497" mass="56674">MAAYASPLTTKCLSQYLLKGSSLMKNRSWCCKVIVVRGCTTRRGSEFTANANHAAQKSSVLLDYYESMVRSGSLREDIHQRSVLLQLEQLQGVIRAYDNTPRFKVSDRDIKVNRQRHVEDSKASDAKHKTQVTEAEQLPPKPKPPKGFYIHGNVGTGKTMLMDMFFSHVENSRKKRVHFNAFMLDIHKRIHRLKQSLPKRSLGKMTVYDPIAPVALEISQENCLLCFDEFQVTDIADAMILKQLFGTLFRSGVVVVATSNRPPDELYKNGLQRATFVPFIHVLKEHCHTVCLDSGVDYRKRDMPAAGILYYLTSEPGAERAVNDLFHELAQRQNDFTRPRVLTVLGRKLHLSRTCGSIADCTFQELCDRPVGASDYLEISRVFDTVFIRNIPRLSLRIKDQARRLTTLIDNFYDQKVRVVVLADAPLESLFDQGPMVGDEERDRMLLDDLGLTQDAGEHLSLFTGEEEIFAFQRTISRLTEMQTEQYWLQGDRSSTT</sequence>
<evidence type="ECO:0000256" key="1">
    <source>
        <dbReference type="ARBA" id="ARBA00010322"/>
    </source>
</evidence>
<dbReference type="GO" id="GO:0003341">
    <property type="term" value="P:cilium movement"/>
    <property type="evidence" value="ECO:0007669"/>
    <property type="project" value="Ensembl"/>
</dbReference>
<feature type="compositionally biased region" description="Basic and acidic residues" evidence="4">
    <location>
        <begin position="115"/>
        <end position="128"/>
    </location>
</feature>
<comment type="similarity">
    <text evidence="1">Belongs to the AFG1 ATPase family.</text>
</comment>
<accession>A0A6P8GCE2</accession>
<dbReference type="OrthoDB" id="548867at2759"/>
<protein>
    <submittedName>
        <fullName evidence="6">Lactation elevated protein 1 homolog B isoform X1</fullName>
    </submittedName>
</protein>
<evidence type="ECO:0000256" key="4">
    <source>
        <dbReference type="SAM" id="MobiDB-lite"/>
    </source>
</evidence>
<dbReference type="SUPFAM" id="SSF52540">
    <property type="entry name" value="P-loop containing nucleoside triphosphate hydrolases"/>
    <property type="match status" value="1"/>
</dbReference>
<dbReference type="GO" id="GO:0005524">
    <property type="term" value="F:ATP binding"/>
    <property type="evidence" value="ECO:0007669"/>
    <property type="project" value="UniProtKB-KW"/>
</dbReference>
<dbReference type="NCBIfam" id="NF040713">
    <property type="entry name" value="ZapE"/>
    <property type="match status" value="1"/>
</dbReference>
<organism evidence="5 6">
    <name type="scientific">Clupea harengus</name>
    <name type="common">Atlantic herring</name>
    <dbReference type="NCBI Taxonomy" id="7950"/>
    <lineage>
        <taxon>Eukaryota</taxon>
        <taxon>Metazoa</taxon>
        <taxon>Chordata</taxon>
        <taxon>Craniata</taxon>
        <taxon>Vertebrata</taxon>
        <taxon>Euteleostomi</taxon>
        <taxon>Actinopterygii</taxon>
        <taxon>Neopterygii</taxon>
        <taxon>Teleostei</taxon>
        <taxon>Clupei</taxon>
        <taxon>Clupeiformes</taxon>
        <taxon>Clupeoidei</taxon>
        <taxon>Clupeidae</taxon>
        <taxon>Clupea</taxon>
    </lineage>
</organism>
<name>A0A6P8GCE2_CLUHA</name>
<evidence type="ECO:0000256" key="3">
    <source>
        <dbReference type="ARBA" id="ARBA00022840"/>
    </source>
</evidence>
<dbReference type="PANTHER" id="PTHR12169:SF19">
    <property type="entry name" value="LACTATION ELEVATED PROTEIN 1 HOMOLOG B-RELATED"/>
    <property type="match status" value="1"/>
</dbReference>
<dbReference type="FunFam" id="3.40.50.300:FF:000735">
    <property type="entry name" value="Lactation elevated 1 (Predicted)"/>
    <property type="match status" value="1"/>
</dbReference>
<evidence type="ECO:0000313" key="6">
    <source>
        <dbReference type="RefSeq" id="XP_031436974.1"/>
    </source>
</evidence>
<evidence type="ECO:0000256" key="2">
    <source>
        <dbReference type="ARBA" id="ARBA00022741"/>
    </source>
</evidence>
<keyword evidence="5" id="KW-1185">Reference proteome</keyword>
<dbReference type="RefSeq" id="XP_031436974.1">
    <property type="nucleotide sequence ID" value="XM_031581114.1"/>
</dbReference>
<dbReference type="InterPro" id="IPR027417">
    <property type="entry name" value="P-loop_NTPase"/>
</dbReference>
<feature type="region of interest" description="Disordered" evidence="4">
    <location>
        <begin position="115"/>
        <end position="148"/>
    </location>
</feature>
<dbReference type="Proteomes" id="UP000515152">
    <property type="component" value="Chromosome 15"/>
</dbReference>
<dbReference type="GO" id="GO:0016887">
    <property type="term" value="F:ATP hydrolysis activity"/>
    <property type="evidence" value="ECO:0007669"/>
    <property type="project" value="InterPro"/>
</dbReference>
<dbReference type="GO" id="GO:0005634">
    <property type="term" value="C:nucleus"/>
    <property type="evidence" value="ECO:0007669"/>
    <property type="project" value="Ensembl"/>
</dbReference>
<proteinExistence type="inferred from homology"/>
<dbReference type="Pfam" id="PF03969">
    <property type="entry name" value="AFG1_ATPase"/>
    <property type="match status" value="1"/>
</dbReference>